<proteinExistence type="predicted"/>
<dbReference type="Pfam" id="PF14559">
    <property type="entry name" value="TPR_19"/>
    <property type="match status" value="1"/>
</dbReference>
<comment type="caution">
    <text evidence="4">The sequence shown here is derived from an EMBL/GenBank/DDBJ whole genome shotgun (WGS) entry which is preliminary data.</text>
</comment>
<evidence type="ECO:0000256" key="1">
    <source>
        <dbReference type="PROSITE-ProRule" id="PRU00339"/>
    </source>
</evidence>
<dbReference type="Pfam" id="PF13432">
    <property type="entry name" value="TPR_16"/>
    <property type="match status" value="1"/>
</dbReference>
<feature type="transmembrane region" description="Helical" evidence="3">
    <location>
        <begin position="983"/>
        <end position="1004"/>
    </location>
</feature>
<keyword evidence="3" id="KW-0812">Transmembrane</keyword>
<feature type="compositionally biased region" description="Polar residues" evidence="2">
    <location>
        <begin position="14"/>
        <end position="38"/>
    </location>
</feature>
<sequence>MRPILPHPAPRANDTPQSQYPDPELSQLQNPPWSSQYQLYGGGREQAVRAPGWGDFHRRYSTSQRGETSHHDTPPGSHSIPPGPTGLPSGFNTPTFADPNTPIVTSEAGRALSNVDAAHVPPRVLDWLQSDSPHLHEHTPSSDHITPPMPSFEIDPNLDTSRAEFAIHTSEQRTRSRESSVVADFANQERQDSDGYISDADSEYLDHTGKMEKLKNDVINLNDRDSGDESLSQSRQPIGRRGTRGRGRGTFRGPRRAAEPTGDVKLRLSQASQYFIEEKYPESRALVHEVIRINAETYEAWTLLASIFKEEGDINSAVYGLMFAAHLRPKHLSAWFNCARFALEETGDLRPFYLRSAQFCYAAAVRADYKSLEAHFGKAEVFLEQEKYKGAISEYQTILKLNPHNIAALRKLAEACMGAEAVDVAKDRYKESIAYIRTSPDKFDQSFGWEDVYVYVELFAFVGQYGEAIRELKTLSRWLLGREDEYYWDSITADDCEFDVDNSRRLAISDFAVDKFPLETYGMSLPLELRVQLGFYRLRLGDQDEAMRHLEYLDPSNTTGEDIALNNPFLYLNTANQLFEANLFKDALRFYEPLKEIPEEITTSLYTQMGLCFLGENQREEAETHLKMAAEMDESNEDARMHLAKLYEQQKRPQQALEVVNEVISIKRKKNSELVRKSTSKDKQALAGQFRKPPKDRRAYRTSTRPLADERVKAQTEKAQHLQTQYYIMKSMLDPMREGDVEAMHQWMNAARDLTEDFRQLKSFYPWDKYIQFQEYRDAERVQAMTALDSDLSSMAERLARSFETNRTDKDEMVQPKVVPTEYRGISFQSWLDILMEYAICNARNGNTRESYEVCNAAKDAIIYYHSPEDMFLIHLCWCMCALISSDEETVVSMARFFMRDYQFTTDSYRLFGVLTRMCQSPVSWYCAGPTQKFVLRQIKAMDYALMDEETRNEKYFHEKGSYSTLDKHGRPIMNDDLDISLLMLYGYILFVGSSYAYAINYFLRAHALDPDNPMINLSIGLAYLHHALKRQAENRQYGILQGLTFILRYYDARKKSDLIEERLEAHHNLARAYHILGLPHLAIPYYWKVLQEHKGDTKENLVIETAYNLQTLYTMSGNPEMAQSVTKEWLVI</sequence>
<dbReference type="AlphaFoldDB" id="A0A370TYD2"/>
<accession>A0A370TYD2</accession>
<protein>
    <recommendedName>
        <fullName evidence="6">TPR-like protein</fullName>
    </recommendedName>
</protein>
<feature type="region of interest" description="Disordered" evidence="2">
    <location>
        <begin position="1"/>
        <end position="103"/>
    </location>
</feature>
<evidence type="ECO:0000313" key="5">
    <source>
        <dbReference type="Proteomes" id="UP000254866"/>
    </source>
</evidence>
<dbReference type="GO" id="GO:0000127">
    <property type="term" value="C:transcription factor TFIIIC complex"/>
    <property type="evidence" value="ECO:0007669"/>
    <property type="project" value="TreeGrafter"/>
</dbReference>
<name>A0A370TYD2_9HELO</name>
<gene>
    <name evidence="4" type="ORF">BP5553_00510</name>
</gene>
<keyword evidence="3" id="KW-1133">Transmembrane helix</keyword>
<dbReference type="EMBL" id="NPIC01000001">
    <property type="protein sequence ID" value="RDL40531.1"/>
    <property type="molecule type" value="Genomic_DNA"/>
</dbReference>
<dbReference type="Proteomes" id="UP000254866">
    <property type="component" value="Unassembled WGS sequence"/>
</dbReference>
<dbReference type="SUPFAM" id="SSF48452">
    <property type="entry name" value="TPR-like"/>
    <property type="match status" value="3"/>
</dbReference>
<dbReference type="Gene3D" id="1.25.40.10">
    <property type="entry name" value="Tetratricopeptide repeat domain"/>
    <property type="match status" value="3"/>
</dbReference>
<dbReference type="PANTHER" id="PTHR23082:SF0">
    <property type="entry name" value="GENERAL TRANSCRIPTION FACTOR 3C POLYPEPTIDE 3"/>
    <property type="match status" value="1"/>
</dbReference>
<feature type="region of interest" description="Disordered" evidence="2">
    <location>
        <begin position="676"/>
        <end position="705"/>
    </location>
</feature>
<dbReference type="STRING" id="2656787.A0A370TYD2"/>
<dbReference type="SMART" id="SM00028">
    <property type="entry name" value="TPR"/>
    <property type="match status" value="7"/>
</dbReference>
<organism evidence="4 5">
    <name type="scientific">Venustampulla echinocandica</name>
    <dbReference type="NCBI Taxonomy" id="2656787"/>
    <lineage>
        <taxon>Eukaryota</taxon>
        <taxon>Fungi</taxon>
        <taxon>Dikarya</taxon>
        <taxon>Ascomycota</taxon>
        <taxon>Pezizomycotina</taxon>
        <taxon>Leotiomycetes</taxon>
        <taxon>Helotiales</taxon>
        <taxon>Pleuroascaceae</taxon>
        <taxon>Venustampulla</taxon>
    </lineage>
</organism>
<feature type="region of interest" description="Disordered" evidence="2">
    <location>
        <begin position="221"/>
        <end position="260"/>
    </location>
</feature>
<feature type="compositionally biased region" description="Basic residues" evidence="2">
    <location>
        <begin position="241"/>
        <end position="255"/>
    </location>
</feature>
<feature type="repeat" description="TPR" evidence="1">
    <location>
        <begin position="980"/>
        <end position="1013"/>
    </location>
</feature>
<feature type="repeat" description="TPR" evidence="1">
    <location>
        <begin position="372"/>
        <end position="405"/>
    </location>
</feature>
<dbReference type="InterPro" id="IPR039340">
    <property type="entry name" value="Tfc4/TFIIIC-102/Sfc4"/>
</dbReference>
<dbReference type="PANTHER" id="PTHR23082">
    <property type="entry name" value="TRANSCRIPTION INITIATION FACTOR IIIC TFIIIC , POLYPEPTIDE 3-RELATED"/>
    <property type="match status" value="1"/>
</dbReference>
<evidence type="ECO:0000256" key="3">
    <source>
        <dbReference type="SAM" id="Phobius"/>
    </source>
</evidence>
<dbReference type="RefSeq" id="XP_031873187.1">
    <property type="nucleotide sequence ID" value="XM_032009133.1"/>
</dbReference>
<keyword evidence="1" id="KW-0802">TPR repeat</keyword>
<keyword evidence="3" id="KW-0472">Membrane</keyword>
<evidence type="ECO:0000256" key="2">
    <source>
        <dbReference type="SAM" id="MobiDB-lite"/>
    </source>
</evidence>
<dbReference type="InterPro" id="IPR011990">
    <property type="entry name" value="TPR-like_helical_dom_sf"/>
</dbReference>
<feature type="repeat" description="TPR" evidence="1">
    <location>
        <begin position="603"/>
        <end position="636"/>
    </location>
</feature>
<evidence type="ECO:0000313" key="4">
    <source>
        <dbReference type="EMBL" id="RDL40531.1"/>
    </source>
</evidence>
<dbReference type="GeneID" id="43593359"/>
<dbReference type="PROSITE" id="PS50005">
    <property type="entry name" value="TPR"/>
    <property type="match status" value="3"/>
</dbReference>
<evidence type="ECO:0008006" key="6">
    <source>
        <dbReference type="Google" id="ProtNLM"/>
    </source>
</evidence>
<dbReference type="GO" id="GO:0006383">
    <property type="term" value="P:transcription by RNA polymerase III"/>
    <property type="evidence" value="ECO:0007669"/>
    <property type="project" value="InterPro"/>
</dbReference>
<keyword evidence="5" id="KW-1185">Reference proteome</keyword>
<dbReference type="OrthoDB" id="9991317at2759"/>
<reference evidence="4 5" key="1">
    <citation type="journal article" date="2018" name="IMA Fungus">
        <title>IMA Genome-F 9: Draft genome sequence of Annulohypoxylon stygium, Aspergillus mulundensis, Berkeleyomyces basicola (syn. Thielaviopsis basicola), Ceratocystis smalleyi, two Cercospora beticola strains, Coleophoma cylindrospora, Fusarium fracticaudum, Phialophora cf. hyalina, and Morchella septimelata.</title>
        <authorList>
            <person name="Wingfield B.D."/>
            <person name="Bills G.F."/>
            <person name="Dong Y."/>
            <person name="Huang W."/>
            <person name="Nel W.J."/>
            <person name="Swalarsk-Parry B.S."/>
            <person name="Vaghefi N."/>
            <person name="Wilken P.M."/>
            <person name="An Z."/>
            <person name="de Beer Z.W."/>
            <person name="De Vos L."/>
            <person name="Chen L."/>
            <person name="Duong T.A."/>
            <person name="Gao Y."/>
            <person name="Hammerbacher A."/>
            <person name="Kikkert J.R."/>
            <person name="Li Y."/>
            <person name="Li H."/>
            <person name="Li K."/>
            <person name="Li Q."/>
            <person name="Liu X."/>
            <person name="Ma X."/>
            <person name="Naidoo K."/>
            <person name="Pethybridge S.J."/>
            <person name="Sun J."/>
            <person name="Steenkamp E.T."/>
            <person name="van der Nest M.A."/>
            <person name="van Wyk S."/>
            <person name="Wingfield M.J."/>
            <person name="Xiong C."/>
            <person name="Yue Q."/>
            <person name="Zhang X."/>
        </authorList>
    </citation>
    <scope>NUCLEOTIDE SEQUENCE [LARGE SCALE GENOMIC DNA]</scope>
    <source>
        <strain evidence="4 5">BP 5553</strain>
    </source>
</reference>
<dbReference type="InterPro" id="IPR019734">
    <property type="entry name" value="TPR_rpt"/>
</dbReference>